<name>A0A662DFJ8_UNCAE</name>
<feature type="compositionally biased region" description="Basic and acidic residues" evidence="1">
    <location>
        <begin position="42"/>
        <end position="58"/>
    </location>
</feature>
<dbReference type="EMBL" id="QMQA01000118">
    <property type="protein sequence ID" value="RLE13081.1"/>
    <property type="molecule type" value="Genomic_DNA"/>
</dbReference>
<reference evidence="2 3" key="1">
    <citation type="submission" date="2018-06" db="EMBL/GenBank/DDBJ databases">
        <title>Extensive metabolic versatility and redundancy in microbially diverse, dynamic hydrothermal sediments.</title>
        <authorList>
            <person name="Dombrowski N."/>
            <person name="Teske A."/>
            <person name="Baker B.J."/>
        </authorList>
    </citation>
    <scope>NUCLEOTIDE SEQUENCE [LARGE SCALE GENOMIC DNA]</scope>
    <source>
        <strain evidence="2">B3_G15</strain>
    </source>
</reference>
<feature type="region of interest" description="Disordered" evidence="1">
    <location>
        <begin position="28"/>
        <end position="73"/>
    </location>
</feature>
<protein>
    <submittedName>
        <fullName evidence="2">Uncharacterized protein</fullName>
    </submittedName>
</protein>
<evidence type="ECO:0000313" key="2">
    <source>
        <dbReference type="EMBL" id="RLE13081.1"/>
    </source>
</evidence>
<gene>
    <name evidence="2" type="ORF">DRJ04_04990</name>
</gene>
<evidence type="ECO:0000313" key="3">
    <source>
        <dbReference type="Proteomes" id="UP000280417"/>
    </source>
</evidence>
<dbReference type="AlphaFoldDB" id="A0A662DFJ8"/>
<sequence>MKCYIFKIIPLSASTSTISPVWRRFMTDGPSSSTTGITVWKESSDQIRRKQKGRKETYCKSLSPHESSKGKNK</sequence>
<dbReference type="Proteomes" id="UP000280417">
    <property type="component" value="Unassembled WGS sequence"/>
</dbReference>
<comment type="caution">
    <text evidence="2">The sequence shown here is derived from an EMBL/GenBank/DDBJ whole genome shotgun (WGS) entry which is preliminary data.</text>
</comment>
<accession>A0A662DFJ8</accession>
<evidence type="ECO:0000256" key="1">
    <source>
        <dbReference type="SAM" id="MobiDB-lite"/>
    </source>
</evidence>
<proteinExistence type="predicted"/>
<organism evidence="2 3">
    <name type="scientific">Aerophobetes bacterium</name>
    <dbReference type="NCBI Taxonomy" id="2030807"/>
    <lineage>
        <taxon>Bacteria</taxon>
        <taxon>Candidatus Aerophobota</taxon>
    </lineage>
</organism>